<dbReference type="Proteomes" id="UP000592820">
    <property type="component" value="Unassembled WGS sequence"/>
</dbReference>
<sequence>MCCARKDRRNPDNRLYALDVQGLATQRVGQGVLPVALRLNLHGRPRRTHICLNSSQLALDPLRVAHRKRRSKLFPAAVGEVGNIR</sequence>
<evidence type="ECO:0000313" key="2">
    <source>
        <dbReference type="Proteomes" id="UP000592820"/>
    </source>
</evidence>
<evidence type="ECO:0000313" key="1">
    <source>
        <dbReference type="EMBL" id="MBB5405567.1"/>
    </source>
</evidence>
<proteinExistence type="predicted"/>
<protein>
    <submittedName>
        <fullName evidence="1">Uncharacterized protein</fullName>
    </submittedName>
</protein>
<accession>A0A7W8LEM5</accession>
<reference evidence="1 2" key="1">
    <citation type="submission" date="2020-08" db="EMBL/GenBank/DDBJ databases">
        <title>Genomic Encyclopedia of Type Strains, Phase IV (KMG-V): Genome sequencing to study the core and pangenomes of soil and plant-associated prokaryotes.</title>
        <authorList>
            <person name="Whitman W."/>
        </authorList>
    </citation>
    <scope>NUCLEOTIDE SEQUENCE [LARGE SCALE GENOMIC DNA]</scope>
    <source>
        <strain evidence="1 2">JPY162</strain>
    </source>
</reference>
<organism evidence="1 2">
    <name type="scientific">Paraburkholderia youngii</name>
    <dbReference type="NCBI Taxonomy" id="2782701"/>
    <lineage>
        <taxon>Bacteria</taxon>
        <taxon>Pseudomonadati</taxon>
        <taxon>Pseudomonadota</taxon>
        <taxon>Betaproteobacteria</taxon>
        <taxon>Burkholderiales</taxon>
        <taxon>Burkholderiaceae</taxon>
        <taxon>Paraburkholderia</taxon>
    </lineage>
</organism>
<dbReference type="EMBL" id="JACHDE010000036">
    <property type="protein sequence ID" value="MBB5405567.1"/>
    <property type="molecule type" value="Genomic_DNA"/>
</dbReference>
<gene>
    <name evidence="1" type="ORF">HDG41_007663</name>
</gene>
<name>A0A7W8LEM5_9BURK</name>
<dbReference type="AlphaFoldDB" id="A0A7W8LEM5"/>
<comment type="caution">
    <text evidence="1">The sequence shown here is derived from an EMBL/GenBank/DDBJ whole genome shotgun (WGS) entry which is preliminary data.</text>
</comment>